<gene>
    <name evidence="1" type="ORF">V2S66_18785</name>
</gene>
<evidence type="ECO:0000313" key="2">
    <source>
        <dbReference type="Proteomes" id="UP001344658"/>
    </source>
</evidence>
<dbReference type="RefSeq" id="WP_330796924.1">
    <property type="nucleotide sequence ID" value="NZ_JAZEWV010000014.1"/>
</dbReference>
<keyword evidence="2" id="KW-1185">Reference proteome</keyword>
<organism evidence="1 2">
    <name type="scientific">Actinacidiphila polyblastidii</name>
    <dbReference type="NCBI Taxonomy" id="3110430"/>
    <lineage>
        <taxon>Bacteria</taxon>
        <taxon>Bacillati</taxon>
        <taxon>Actinomycetota</taxon>
        <taxon>Actinomycetes</taxon>
        <taxon>Kitasatosporales</taxon>
        <taxon>Streptomycetaceae</taxon>
        <taxon>Actinacidiphila</taxon>
    </lineage>
</organism>
<protein>
    <submittedName>
        <fullName evidence="1">DUF6238 family protein</fullName>
    </submittedName>
</protein>
<dbReference type="Pfam" id="PF19751">
    <property type="entry name" value="DUF6238"/>
    <property type="match status" value="1"/>
</dbReference>
<reference evidence="1 2" key="1">
    <citation type="submission" date="2023-12" db="EMBL/GenBank/DDBJ databases">
        <title>Streptomyces sp. V4-01.</title>
        <authorList>
            <person name="Somphong A."/>
            <person name="Phongsopitanun W."/>
        </authorList>
    </citation>
    <scope>NUCLEOTIDE SEQUENCE [LARGE SCALE GENOMIC DNA]</scope>
    <source>
        <strain evidence="1 2">V4-01</strain>
    </source>
</reference>
<proteinExistence type="predicted"/>
<name>A0ABU7PFF1_9ACTN</name>
<evidence type="ECO:0000313" key="1">
    <source>
        <dbReference type="EMBL" id="MEE4544009.1"/>
    </source>
</evidence>
<dbReference type="Proteomes" id="UP001344658">
    <property type="component" value="Unassembled WGS sequence"/>
</dbReference>
<dbReference type="InterPro" id="IPR046205">
    <property type="entry name" value="DUF6238"/>
</dbReference>
<dbReference type="EMBL" id="JAZEWV010000014">
    <property type="protein sequence ID" value="MEE4544009.1"/>
    <property type="molecule type" value="Genomic_DNA"/>
</dbReference>
<accession>A0ABU7PFF1</accession>
<comment type="caution">
    <text evidence="1">The sequence shown here is derived from an EMBL/GenBank/DDBJ whole genome shotgun (WGS) entry which is preliminary data.</text>
</comment>
<sequence>MTPPPTAHGETHPYLRAASAGIRRHTTTSQLAGGAADRAHLDLLHAHLITCHHLVDQLDTATRPTSPTAGRHLATARTRLWQAAAAVHDAFHTLPLTGPASTTQVCDPPARLVGGPPFVTICQRHQAAVHTARRTTTSAEIDAPIHGHTTTCTR</sequence>